<dbReference type="RefSeq" id="WP_023057166.1">
    <property type="nucleotide sequence ID" value="NZ_JRNN01000070.1"/>
</dbReference>
<dbReference type="OrthoDB" id="9768177at2"/>
<gene>
    <name evidence="9" type="ORF">HMPREF2137_08080</name>
</gene>
<accession>A0A095ZI55</accession>
<dbReference type="SUPFAM" id="SSF56935">
    <property type="entry name" value="Porins"/>
    <property type="match status" value="1"/>
</dbReference>
<keyword evidence="4 7" id="KW-0812">Transmembrane</keyword>
<comment type="similarity">
    <text evidence="7">Belongs to the TonB-dependent receptor family.</text>
</comment>
<evidence type="ECO:0000313" key="10">
    <source>
        <dbReference type="Proteomes" id="UP000029556"/>
    </source>
</evidence>
<evidence type="ECO:0000256" key="3">
    <source>
        <dbReference type="ARBA" id="ARBA00022452"/>
    </source>
</evidence>
<dbReference type="Proteomes" id="UP000029556">
    <property type="component" value="Unassembled WGS sequence"/>
</dbReference>
<proteinExistence type="inferred from homology"/>
<evidence type="ECO:0000259" key="8">
    <source>
        <dbReference type="Pfam" id="PF07715"/>
    </source>
</evidence>
<dbReference type="Pfam" id="PF07715">
    <property type="entry name" value="Plug"/>
    <property type="match status" value="1"/>
</dbReference>
<dbReference type="SUPFAM" id="SSF49464">
    <property type="entry name" value="Carboxypeptidase regulatory domain-like"/>
    <property type="match status" value="1"/>
</dbReference>
<comment type="caution">
    <text evidence="9">The sequence shown here is derived from an EMBL/GenBank/DDBJ whole genome shotgun (WGS) entry which is preliminary data.</text>
</comment>
<keyword evidence="6 7" id="KW-0998">Cell outer membrane</keyword>
<name>A0A095ZI55_9BACT</name>
<keyword evidence="5 7" id="KW-0472">Membrane</keyword>
<evidence type="ECO:0000256" key="1">
    <source>
        <dbReference type="ARBA" id="ARBA00004571"/>
    </source>
</evidence>
<dbReference type="Gene3D" id="2.170.130.10">
    <property type="entry name" value="TonB-dependent receptor, plug domain"/>
    <property type="match status" value="1"/>
</dbReference>
<dbReference type="Gene3D" id="2.60.40.1120">
    <property type="entry name" value="Carboxypeptidase-like, regulatory domain"/>
    <property type="match status" value="1"/>
</dbReference>
<evidence type="ECO:0000256" key="7">
    <source>
        <dbReference type="PROSITE-ProRule" id="PRU01360"/>
    </source>
</evidence>
<evidence type="ECO:0000256" key="6">
    <source>
        <dbReference type="ARBA" id="ARBA00023237"/>
    </source>
</evidence>
<dbReference type="InterPro" id="IPR023997">
    <property type="entry name" value="TonB-dep_OMP_SusC/RagA_CS"/>
</dbReference>
<dbReference type="InterPro" id="IPR039426">
    <property type="entry name" value="TonB-dep_rcpt-like"/>
</dbReference>
<dbReference type="InterPro" id="IPR023996">
    <property type="entry name" value="TonB-dep_OMP_SusC/RagA"/>
</dbReference>
<evidence type="ECO:0000313" key="9">
    <source>
        <dbReference type="EMBL" id="KGF34383.1"/>
    </source>
</evidence>
<evidence type="ECO:0000256" key="5">
    <source>
        <dbReference type="ARBA" id="ARBA00023136"/>
    </source>
</evidence>
<dbReference type="InterPro" id="IPR037066">
    <property type="entry name" value="Plug_dom_sf"/>
</dbReference>
<dbReference type="GO" id="GO:0009279">
    <property type="term" value="C:cell outer membrane"/>
    <property type="evidence" value="ECO:0007669"/>
    <property type="project" value="UniProtKB-SubCell"/>
</dbReference>
<dbReference type="FunFam" id="2.170.130.10:FF:000003">
    <property type="entry name" value="SusC/RagA family TonB-linked outer membrane protein"/>
    <property type="match status" value="1"/>
</dbReference>
<dbReference type="NCBIfam" id="TIGR04057">
    <property type="entry name" value="SusC_RagA_signa"/>
    <property type="match status" value="1"/>
</dbReference>
<dbReference type="Gene3D" id="2.40.170.20">
    <property type="entry name" value="TonB-dependent receptor, beta-barrel domain"/>
    <property type="match status" value="1"/>
</dbReference>
<keyword evidence="3 7" id="KW-1134">Transmembrane beta strand</keyword>
<protein>
    <submittedName>
        <fullName evidence="9">TonB-dependent receptor</fullName>
    </submittedName>
</protein>
<dbReference type="AlphaFoldDB" id="A0A095ZI55"/>
<sequence>MKDFKKLQLTSQAVRHFSLTVIALVAFVLPIEAQNVIRGIIRDATGEPLPGVSVVVKGRTGIGTVSNADGIYTIPAGSGDVLRFSYVGMKAREVKVGKQSVLDVELIDDNLLNDVVVIGYGKARKQSLTGAVSAIDGAELVKAPSTNISTLLGGRLAGLTSVQTSGEPGKDFASLRIRGSQYGALYVVDGIPRSINDIDPNDVASVSVLKDAASAAVYGLNAAGGVVIVTTKRGNEGKPRISYDGQYGISVNANFPQFMNGPEFAHFYNMADMMDKLTGTTLKSREDYKPIFSRENVEAMLNGDPSDGWDNVDYIGKVFGTGTNMKHNVTLQGGTPDTHYYLAGGFMNQKGNISNFDFRRYNMRINLDSKLGRDWKVIFGAVGSVGRRSTPAYNSGGADDGSEGSGEVGWLSIGHQAIMMHPYLPETYKGLYTATIPNNASASYSPLAAIHNSGYKKTRSLDLNTNLSIEYAAPWLPGLTFKATGSYDYETSHNKNLDTPYKTYSMSRAVDNFGAFVLNDDPRDVSANMNHVGEGQYNNEQLMGQLGIEYVRGFGNHHVDGMLLVEGRDIKSNSFGAYAYHIPFVELPELSLGDAIPNPISGYSTHNRMAGYVFRFKYDYANKYLAEFSGRYDGSYNFNGNVSSKRWGFFPSFSAAWRISSEPFMASTHSWLNDLKLRGSIGLVGNDGVPAYSFLSTYSFGNNRIFNGAAYRSLYTTSIANPNLTWSKTRTQNIGFNATLWDALLDIEFDWFYNLNYDLLSSNGGDKAPSMGGYYPTYVNNNRYCNYGMEWQITHRNHFNLMGKPFNYNIGINMTLAKSKWLRYPDAPNTMEWRKVVGTSVDAYNAWVADGLFRSEEEITNSAWYGTRPNLGDIKYKDLNGDGVISEQDKSRIGRSNRPEVMMGLNLGASWNGFDLAMLFSAGFKFDVSLLGTYYNGYDDNTVWSQTFKEGANSPLWLVQNSYSIDNPSGQYPRLTLGNLSHGGDNGLASTFWMKKGDYVRLKDFQLGYTFPALWTKALHIQKLRIYVEGSNIFTLDNLPKGIDPESPRVNNGYYPQQRTFLGGMNITF</sequence>
<evidence type="ECO:0000256" key="4">
    <source>
        <dbReference type="ARBA" id="ARBA00022692"/>
    </source>
</evidence>
<organism evidence="9 10">
    <name type="scientific">Hoylesella buccalis DNF00853</name>
    <dbReference type="NCBI Taxonomy" id="1401074"/>
    <lineage>
        <taxon>Bacteria</taxon>
        <taxon>Pseudomonadati</taxon>
        <taxon>Bacteroidota</taxon>
        <taxon>Bacteroidia</taxon>
        <taxon>Bacteroidales</taxon>
        <taxon>Prevotellaceae</taxon>
        <taxon>Hoylesella</taxon>
    </lineage>
</organism>
<keyword evidence="9" id="KW-0675">Receptor</keyword>
<dbReference type="EMBL" id="JRNN01000070">
    <property type="protein sequence ID" value="KGF34383.1"/>
    <property type="molecule type" value="Genomic_DNA"/>
</dbReference>
<dbReference type="InterPro" id="IPR036942">
    <property type="entry name" value="Beta-barrel_TonB_sf"/>
</dbReference>
<feature type="domain" description="TonB-dependent receptor plug" evidence="8">
    <location>
        <begin position="125"/>
        <end position="226"/>
    </location>
</feature>
<keyword evidence="2 7" id="KW-0813">Transport</keyword>
<dbReference type="NCBIfam" id="TIGR04056">
    <property type="entry name" value="OMP_RagA_SusC"/>
    <property type="match status" value="1"/>
</dbReference>
<dbReference type="InterPro" id="IPR012910">
    <property type="entry name" value="Plug_dom"/>
</dbReference>
<evidence type="ECO:0000256" key="2">
    <source>
        <dbReference type="ARBA" id="ARBA00022448"/>
    </source>
</evidence>
<reference evidence="9 10" key="1">
    <citation type="submission" date="2014-07" db="EMBL/GenBank/DDBJ databases">
        <authorList>
            <person name="McCorrison J."/>
            <person name="Sanka R."/>
            <person name="Torralba M."/>
            <person name="Gillis M."/>
            <person name="Haft D.H."/>
            <person name="Methe B."/>
            <person name="Sutton G."/>
            <person name="Nelson K.E."/>
        </authorList>
    </citation>
    <scope>NUCLEOTIDE SEQUENCE [LARGE SCALE GENOMIC DNA]</scope>
    <source>
        <strain evidence="9 10">DNF00853</strain>
    </source>
</reference>
<comment type="subcellular location">
    <subcellularLocation>
        <location evidence="1 7">Cell outer membrane</location>
        <topology evidence="1 7">Multi-pass membrane protein</topology>
    </subcellularLocation>
</comment>
<dbReference type="PROSITE" id="PS52016">
    <property type="entry name" value="TONB_DEPENDENT_REC_3"/>
    <property type="match status" value="1"/>
</dbReference>
<dbReference type="Pfam" id="PF13715">
    <property type="entry name" value="CarbopepD_reg_2"/>
    <property type="match status" value="1"/>
</dbReference>
<dbReference type="InterPro" id="IPR008969">
    <property type="entry name" value="CarboxyPept-like_regulatory"/>
</dbReference>